<dbReference type="PANTHER" id="PTHR47691">
    <property type="entry name" value="REGULATOR-RELATED"/>
    <property type="match status" value="1"/>
</dbReference>
<dbReference type="RefSeq" id="WP_231333400.1">
    <property type="nucleotide sequence ID" value="NZ_CP059572.1"/>
</dbReference>
<dbReference type="SUPFAM" id="SSF52540">
    <property type="entry name" value="P-loop containing nucleoside triphosphate hydrolases"/>
    <property type="match status" value="1"/>
</dbReference>
<evidence type="ECO:0000313" key="2">
    <source>
        <dbReference type="Proteomes" id="UP001049518"/>
    </source>
</evidence>
<dbReference type="InterPro" id="IPR027417">
    <property type="entry name" value="P-loop_NTPase"/>
</dbReference>
<proteinExistence type="predicted"/>
<evidence type="ECO:0000313" key="1">
    <source>
        <dbReference type="EMBL" id="QXJ20336.1"/>
    </source>
</evidence>
<organism evidence="1 2">
    <name type="scientific">Actinomadura graeca</name>
    <dbReference type="NCBI Taxonomy" id="2750812"/>
    <lineage>
        <taxon>Bacteria</taxon>
        <taxon>Bacillati</taxon>
        <taxon>Actinomycetota</taxon>
        <taxon>Actinomycetes</taxon>
        <taxon>Streptosporangiales</taxon>
        <taxon>Thermomonosporaceae</taxon>
        <taxon>Actinomadura</taxon>
    </lineage>
</organism>
<dbReference type="Gene3D" id="3.40.50.300">
    <property type="entry name" value="P-loop containing nucleotide triphosphate hydrolases"/>
    <property type="match status" value="1"/>
</dbReference>
<name>A0ABX8QPK1_9ACTN</name>
<dbReference type="Proteomes" id="UP001049518">
    <property type="component" value="Chromosome"/>
</dbReference>
<sequence>MSTSATSGGGRAGNLPTGLPVLVGRTAELAELAGLLGTAQLVTLTGGGGVGKTRTALEAALHVQDRFPDGAWLVELSRLRDPLLLAHAIAGALDLHDQGTRPLGTVLADFLGAHSALLVLDTCEHMADACAELVTELLAEAPRLRILATSRQPLKVDGERVVTLLPLPVDDADDDGVRLFAERARHAVPGFTVDEANRADVVRLCRRLDGLPLALELAAPWLRVLPVQAVADRLDDRFRLLARGPGREPGRHETLRTAIGWSHELCGPAERLLWARASVFAGQFDRRTVQEVCAGGPLAAADIPRVLERLVDKSILLEDGTGPHARYRMLDTVREYGAGWLRELGEEPEITRRHRGFHIDQARRAYACWMGGRQVSWFERVRAVHADLRVALEHSLADPRDEGDALELAGALWFYWYACGFQREGRHYLERALASSAIPDARRTRAAWARGLITLSQGDLTAAAESAAMCRIGAEPSAETAAAFLDASVLALRGENGQAVAVLRALEPDPARGGVEEAVWYLERGVRAFAHVQLGELEQAAALAEESRVCSAVTGERCLQAWGDYVQALAELGLGRAASAAGHAREALEAKRPLHDTWFMALCLDALAMAVAATGDPARAARLTGIGQRIWRAHGLPQLGSPELAAAREACERGLRSALGDEAYDAAYASGLQTPPDEGIAYALADG</sequence>
<dbReference type="EMBL" id="CP059572">
    <property type="protein sequence ID" value="QXJ20336.1"/>
    <property type="molecule type" value="Genomic_DNA"/>
</dbReference>
<dbReference type="PANTHER" id="PTHR47691:SF3">
    <property type="entry name" value="HTH-TYPE TRANSCRIPTIONAL REGULATOR RV0890C-RELATED"/>
    <property type="match status" value="1"/>
</dbReference>
<evidence type="ECO:0008006" key="3">
    <source>
        <dbReference type="Google" id="ProtNLM"/>
    </source>
</evidence>
<protein>
    <recommendedName>
        <fullName evidence="3">ATPase</fullName>
    </recommendedName>
</protein>
<accession>A0ABX8QPK1</accession>
<keyword evidence="2" id="KW-1185">Reference proteome</keyword>
<reference evidence="1" key="1">
    <citation type="submission" date="2020-07" db="EMBL/GenBank/DDBJ databases">
        <authorList>
            <person name="Tarantini F.S."/>
            <person name="Hong K.W."/>
            <person name="Chan K.G."/>
        </authorList>
    </citation>
    <scope>NUCLEOTIDE SEQUENCE</scope>
    <source>
        <strain evidence="1">32-07</strain>
    </source>
</reference>
<gene>
    <name evidence="1" type="ORF">AGRA3207_001030</name>
</gene>